<evidence type="ECO:0000313" key="2">
    <source>
        <dbReference type="EMBL" id="TWT30251.1"/>
    </source>
</evidence>
<dbReference type="SUPFAM" id="SSF48452">
    <property type="entry name" value="TPR-like"/>
    <property type="match status" value="2"/>
</dbReference>
<feature type="signal peptide" evidence="1">
    <location>
        <begin position="1"/>
        <end position="19"/>
    </location>
</feature>
<feature type="chain" id="PRO_5022718607" evidence="1">
    <location>
        <begin position="20"/>
        <end position="618"/>
    </location>
</feature>
<evidence type="ECO:0000313" key="3">
    <source>
        <dbReference type="Proteomes" id="UP000316714"/>
    </source>
</evidence>
<dbReference type="AlphaFoldDB" id="A0A5C5UV29"/>
<dbReference type="RefSeq" id="WP_146568617.1">
    <property type="nucleotide sequence ID" value="NZ_SIHJ01000005.1"/>
</dbReference>
<comment type="caution">
    <text evidence="2">The sequence shown here is derived from an EMBL/GenBank/DDBJ whole genome shotgun (WGS) entry which is preliminary data.</text>
</comment>
<protein>
    <submittedName>
        <fullName evidence="2">Uncharacterized protein</fullName>
    </submittedName>
</protein>
<proteinExistence type="predicted"/>
<evidence type="ECO:0000256" key="1">
    <source>
        <dbReference type="SAM" id="SignalP"/>
    </source>
</evidence>
<dbReference type="InterPro" id="IPR011990">
    <property type="entry name" value="TPR-like_helical_dom_sf"/>
</dbReference>
<reference evidence="2 3" key="1">
    <citation type="submission" date="2019-02" db="EMBL/GenBank/DDBJ databases">
        <title>Deep-cultivation of Planctomycetes and their phenomic and genomic characterization uncovers novel biology.</title>
        <authorList>
            <person name="Wiegand S."/>
            <person name="Jogler M."/>
            <person name="Boedeker C."/>
            <person name="Pinto D."/>
            <person name="Vollmers J."/>
            <person name="Rivas-Marin E."/>
            <person name="Kohn T."/>
            <person name="Peeters S.H."/>
            <person name="Heuer A."/>
            <person name="Rast P."/>
            <person name="Oberbeckmann S."/>
            <person name="Bunk B."/>
            <person name="Jeske O."/>
            <person name="Meyerdierks A."/>
            <person name="Storesund J.E."/>
            <person name="Kallscheuer N."/>
            <person name="Luecker S."/>
            <person name="Lage O.M."/>
            <person name="Pohl T."/>
            <person name="Merkel B.J."/>
            <person name="Hornburger P."/>
            <person name="Mueller R.-W."/>
            <person name="Bruemmer F."/>
            <person name="Labrenz M."/>
            <person name="Spormann A.M."/>
            <person name="Op Den Camp H."/>
            <person name="Overmann J."/>
            <person name="Amann R."/>
            <person name="Jetten M.S.M."/>
            <person name="Mascher T."/>
            <person name="Medema M.H."/>
            <person name="Devos D.P."/>
            <person name="Kaster A.-K."/>
            <person name="Ovreas L."/>
            <person name="Rohde M."/>
            <person name="Galperin M.Y."/>
            <person name="Jogler C."/>
        </authorList>
    </citation>
    <scope>NUCLEOTIDE SEQUENCE [LARGE SCALE GENOMIC DNA]</scope>
    <source>
        <strain evidence="2 3">KOR34</strain>
    </source>
</reference>
<keyword evidence="3" id="KW-1185">Reference proteome</keyword>
<gene>
    <name evidence="2" type="ORF">KOR34_48090</name>
</gene>
<name>A0A5C5UV29_9BACT</name>
<accession>A0A5C5UV29</accession>
<sequence length="618" mass="69004" precursor="true">MRTPLAIALLLALAPPAAADPTPEELQQQTPALIEQLGSEKYAERRAAQRDLAAIGLAAFDPLYAARDHDDLEIASTAERLLAEMTIRWAQPGDSPAVREQLELYGRLDADERAETVAELGAMDDAQGLAALCRIAWFDLSDRVAAKAAALAMHLTSVDPLTGAALEYRVPEESSKRLGRVLKELQQYYGPSSRPTSQWLYRFASQSEDPAAAAREWRQVTDRLAEQIENHQTDVDTAVLESLRWNLLRVALHAGDQDAAARTVRRVADDNQQAAAVVLRRAFDWFTLAKADQAVEELLTGEPQLDALKTQQGLYLAAGVRRKQGREQEAQRLADQAFEQGPEAEIVNGRRRPLLLQGRVIIAARLRDETHSDWAIRELRAAIEESGHVTPEGAYSAWLLADTLHDAAEHEQAAAVLQAFIAEVQESPQNSSKYQQLAESRGDFFRPLAELMASEAYYRALALRDAGDASAHREALLEAFEHDSSNADIPIAMYRSSQPGEEFREMTLLHIQKLADEFEQQIDQDPTNSTPYNQWAWLIANTEGDYDKAVRYSLRSLALSKNNAGYLDTLGRCYYAAGDLEKAIEAQSRAVELQPEYQVMQRQLKFFQEELAKQQEQE</sequence>
<organism evidence="2 3">
    <name type="scientific">Posidoniimonas corsicana</name>
    <dbReference type="NCBI Taxonomy" id="1938618"/>
    <lineage>
        <taxon>Bacteria</taxon>
        <taxon>Pseudomonadati</taxon>
        <taxon>Planctomycetota</taxon>
        <taxon>Planctomycetia</taxon>
        <taxon>Pirellulales</taxon>
        <taxon>Lacipirellulaceae</taxon>
        <taxon>Posidoniimonas</taxon>
    </lineage>
</organism>
<keyword evidence="1" id="KW-0732">Signal</keyword>
<dbReference type="Gene3D" id="1.25.40.10">
    <property type="entry name" value="Tetratricopeptide repeat domain"/>
    <property type="match status" value="2"/>
</dbReference>
<dbReference type="Proteomes" id="UP000316714">
    <property type="component" value="Unassembled WGS sequence"/>
</dbReference>
<dbReference type="EMBL" id="SIHJ01000005">
    <property type="protein sequence ID" value="TWT30251.1"/>
    <property type="molecule type" value="Genomic_DNA"/>
</dbReference>
<dbReference type="OrthoDB" id="228255at2"/>